<dbReference type="CDD" id="cd06170">
    <property type="entry name" value="LuxR_C_like"/>
    <property type="match status" value="1"/>
</dbReference>
<dbReference type="Proteomes" id="UP000264071">
    <property type="component" value="Unassembled WGS sequence"/>
</dbReference>
<accession>A0A3D4VA23</accession>
<dbReference type="EMBL" id="DPIY01000010">
    <property type="protein sequence ID" value="HCT57966.1"/>
    <property type="molecule type" value="Genomic_DNA"/>
</dbReference>
<evidence type="ECO:0000313" key="6">
    <source>
        <dbReference type="Proteomes" id="UP000264071"/>
    </source>
</evidence>
<dbReference type="SMART" id="SM00421">
    <property type="entry name" value="HTH_LUXR"/>
    <property type="match status" value="1"/>
</dbReference>
<dbReference type="PANTHER" id="PTHR44688">
    <property type="entry name" value="DNA-BINDING TRANSCRIPTIONAL ACTIVATOR DEVR_DOSR"/>
    <property type="match status" value="1"/>
</dbReference>
<evidence type="ECO:0000256" key="2">
    <source>
        <dbReference type="ARBA" id="ARBA00023125"/>
    </source>
</evidence>
<dbReference type="GO" id="GO:0003677">
    <property type="term" value="F:DNA binding"/>
    <property type="evidence" value="ECO:0007669"/>
    <property type="project" value="UniProtKB-KW"/>
</dbReference>
<gene>
    <name evidence="5" type="ORF">DGD08_12250</name>
</gene>
<protein>
    <submittedName>
        <fullName evidence="5">LuxR family transcriptional regulator</fullName>
    </submittedName>
</protein>
<dbReference type="PANTHER" id="PTHR44688:SF16">
    <property type="entry name" value="DNA-BINDING TRANSCRIPTIONAL ACTIVATOR DEVR_DOSR"/>
    <property type="match status" value="1"/>
</dbReference>
<dbReference type="InterPro" id="IPR000792">
    <property type="entry name" value="Tscrpt_reg_LuxR_C"/>
</dbReference>
<evidence type="ECO:0000259" key="4">
    <source>
        <dbReference type="PROSITE" id="PS50043"/>
    </source>
</evidence>
<name>A0A3D4VA23_9BACT</name>
<comment type="caution">
    <text evidence="5">The sequence shown here is derived from an EMBL/GenBank/DDBJ whole genome shotgun (WGS) entry which is preliminary data.</text>
</comment>
<dbReference type="PROSITE" id="PS50043">
    <property type="entry name" value="HTH_LUXR_2"/>
    <property type="match status" value="1"/>
</dbReference>
<evidence type="ECO:0000256" key="3">
    <source>
        <dbReference type="ARBA" id="ARBA00023163"/>
    </source>
</evidence>
<organism evidence="5 6">
    <name type="scientific">Gemmatimonas aurantiaca</name>
    <dbReference type="NCBI Taxonomy" id="173480"/>
    <lineage>
        <taxon>Bacteria</taxon>
        <taxon>Pseudomonadati</taxon>
        <taxon>Gemmatimonadota</taxon>
        <taxon>Gemmatimonadia</taxon>
        <taxon>Gemmatimonadales</taxon>
        <taxon>Gemmatimonadaceae</taxon>
        <taxon>Gemmatimonas</taxon>
    </lineage>
</organism>
<dbReference type="SUPFAM" id="SSF46894">
    <property type="entry name" value="C-terminal effector domain of the bipartite response regulators"/>
    <property type="match status" value="1"/>
</dbReference>
<reference evidence="5 6" key="1">
    <citation type="journal article" date="2018" name="Nat. Biotechnol.">
        <title>A standardized bacterial taxonomy based on genome phylogeny substantially revises the tree of life.</title>
        <authorList>
            <person name="Parks D.H."/>
            <person name="Chuvochina M."/>
            <person name="Waite D.W."/>
            <person name="Rinke C."/>
            <person name="Skarshewski A."/>
            <person name="Chaumeil P.A."/>
            <person name="Hugenholtz P."/>
        </authorList>
    </citation>
    <scope>NUCLEOTIDE SEQUENCE [LARGE SCALE GENOMIC DNA]</scope>
    <source>
        <strain evidence="5">UBA8844</strain>
    </source>
</reference>
<dbReference type="Pfam" id="PF00196">
    <property type="entry name" value="GerE"/>
    <property type="match status" value="1"/>
</dbReference>
<feature type="domain" description="HTH luxR-type" evidence="4">
    <location>
        <begin position="188"/>
        <end position="254"/>
    </location>
</feature>
<dbReference type="InterPro" id="IPR016032">
    <property type="entry name" value="Sig_transdc_resp-reg_C-effctor"/>
</dbReference>
<keyword evidence="1" id="KW-0805">Transcription regulation</keyword>
<evidence type="ECO:0000313" key="5">
    <source>
        <dbReference type="EMBL" id="HCT57966.1"/>
    </source>
</evidence>
<dbReference type="InterPro" id="IPR036388">
    <property type="entry name" value="WH-like_DNA-bd_sf"/>
</dbReference>
<dbReference type="GO" id="GO:0006355">
    <property type="term" value="P:regulation of DNA-templated transcription"/>
    <property type="evidence" value="ECO:0007669"/>
    <property type="project" value="InterPro"/>
</dbReference>
<dbReference type="AlphaFoldDB" id="A0A3D4VA23"/>
<dbReference type="PROSITE" id="PS00622">
    <property type="entry name" value="HTH_LUXR_1"/>
    <property type="match status" value="1"/>
</dbReference>
<keyword evidence="2" id="KW-0238">DNA-binding</keyword>
<proteinExistence type="predicted"/>
<keyword evidence="3" id="KW-0804">Transcription</keyword>
<dbReference type="PRINTS" id="PR00038">
    <property type="entry name" value="HTHLUXR"/>
</dbReference>
<sequence length="262" mass="28869">MSLENSGGRGSLHSTFVEFERLAIGPRAKHDRQLIGYPYRADDLRSHLVPYDAQLRARQVSVSSLTVSTRRLLQQLELPVVRLAPDGTLLELTPQAAVLLADLHDPILYGIGQDVQRASAKWGACSNVFPRWRSLLPGTEPRLLAHGTLLRDSRRKVEAVVVLMPAPPSPRQSRSYEAEPSGLPPDLHQGLRACGLTAREAEIARFIGSGFTSPRIAVQLEITVHTVRRHTEAIFRKLGCGARSDVARLVGELNGATTNAWW</sequence>
<evidence type="ECO:0000256" key="1">
    <source>
        <dbReference type="ARBA" id="ARBA00023015"/>
    </source>
</evidence>
<dbReference type="Gene3D" id="1.10.10.10">
    <property type="entry name" value="Winged helix-like DNA-binding domain superfamily/Winged helix DNA-binding domain"/>
    <property type="match status" value="1"/>
</dbReference>